<keyword evidence="3" id="KW-0964">Secreted</keyword>
<dbReference type="GO" id="GO:0005576">
    <property type="term" value="C:extracellular region"/>
    <property type="evidence" value="ECO:0007669"/>
    <property type="project" value="UniProtKB-SubCell"/>
</dbReference>
<dbReference type="SUPFAM" id="SSF64518">
    <property type="entry name" value="Phase 1 flagellin"/>
    <property type="match status" value="1"/>
</dbReference>
<dbReference type="Pfam" id="PF00669">
    <property type="entry name" value="Flagellin_N"/>
    <property type="match status" value="1"/>
</dbReference>
<dbReference type="Pfam" id="PF00700">
    <property type="entry name" value="Flagellin_C"/>
    <property type="match status" value="1"/>
</dbReference>
<evidence type="ECO:0000313" key="7">
    <source>
        <dbReference type="Proteomes" id="UP000468591"/>
    </source>
</evidence>
<sequence>MVWNVASTSSYQFNLFSRQNVQRTSLELQRAGQEVSTGRKADIYADLGPRSTSVMRLRASEADNQTFMQSNDVLGNKLQAMLTTIDSARDRLQGVLQTAIANVATPQNGAAVLQDQAKSALESVISTLNTSFNGDHLFAGLQSDTPPLVRWSEINATTGLSPEDAMTSIFGGGPVDAASATAIADQIDQAFASNDTGNPARNYEATFYNGSPELDGGGQPTKQVNAWVNNGQEVVYGARANDEPFREAIKGLAMLAVTDVSQMDEAAYSTWMNRVVDALSSAQEGMLGVSARVGFNQQVVETTQSQLTDLSLVRRTQISDYESVDPYEAITRMQSLETQLQASYQVSSRLSGLSILNFLR</sequence>
<dbReference type="GO" id="GO:0005198">
    <property type="term" value="F:structural molecule activity"/>
    <property type="evidence" value="ECO:0007669"/>
    <property type="project" value="UniProtKB-UniRule"/>
</dbReference>
<comment type="similarity">
    <text evidence="1 3">Belongs to the bacterial flagellin family.</text>
</comment>
<keyword evidence="2 3" id="KW-0975">Bacterial flagellum</keyword>
<evidence type="ECO:0000256" key="1">
    <source>
        <dbReference type="ARBA" id="ARBA00005709"/>
    </source>
</evidence>
<comment type="caution">
    <text evidence="6">The sequence shown here is derived from an EMBL/GenBank/DDBJ whole genome shotgun (WGS) entry which is preliminary data.</text>
</comment>
<dbReference type="AlphaFoldDB" id="A0A6P0CH87"/>
<proteinExistence type="inferred from homology"/>
<feature type="domain" description="Flagellin N-terminal" evidence="4">
    <location>
        <begin position="12"/>
        <end position="141"/>
    </location>
</feature>
<keyword evidence="6" id="KW-0282">Flagellum</keyword>
<accession>A0A6P0CH87</accession>
<dbReference type="Proteomes" id="UP000468591">
    <property type="component" value="Unassembled WGS sequence"/>
</dbReference>
<comment type="subcellular location">
    <subcellularLocation>
        <location evidence="3">Secreted</location>
    </subcellularLocation>
    <subcellularLocation>
        <location evidence="3">Bacterial flagellum</location>
    </subcellularLocation>
</comment>
<feature type="domain" description="Flagellin C-terminal" evidence="5">
    <location>
        <begin position="279"/>
        <end position="359"/>
    </location>
</feature>
<gene>
    <name evidence="6" type="ORF">GV827_15610</name>
</gene>
<keyword evidence="7" id="KW-1185">Reference proteome</keyword>
<name>A0A6P0CH87_9RHOB</name>
<dbReference type="RefSeq" id="WP_164354747.1">
    <property type="nucleotide sequence ID" value="NZ_JAABNT010000010.1"/>
</dbReference>
<evidence type="ECO:0000259" key="5">
    <source>
        <dbReference type="Pfam" id="PF00700"/>
    </source>
</evidence>
<keyword evidence="6" id="KW-0966">Cell projection</keyword>
<comment type="function">
    <text evidence="3">Flagellin is the subunit protein which polymerizes to form the filaments of bacterial flagella.</text>
</comment>
<evidence type="ECO:0000313" key="6">
    <source>
        <dbReference type="EMBL" id="NEK23824.1"/>
    </source>
</evidence>
<dbReference type="Gene3D" id="1.20.1330.10">
    <property type="entry name" value="f41 fragment of flagellin, N-terminal domain"/>
    <property type="match status" value="1"/>
</dbReference>
<reference evidence="6 7" key="1">
    <citation type="submission" date="2020-01" db="EMBL/GenBank/DDBJ databases">
        <title>Sulfitobacter sediminilitoris sp. nov., isolated from a tidal flat.</title>
        <authorList>
            <person name="Park S."/>
            <person name="Yoon J.-H."/>
        </authorList>
    </citation>
    <scope>NUCLEOTIDE SEQUENCE [LARGE SCALE GENOMIC DNA]</scope>
    <source>
        <strain evidence="6 7">JBTF-M27</strain>
    </source>
</reference>
<keyword evidence="6" id="KW-0969">Cilium</keyword>
<evidence type="ECO:0000259" key="4">
    <source>
        <dbReference type="Pfam" id="PF00669"/>
    </source>
</evidence>
<dbReference type="InterPro" id="IPR046358">
    <property type="entry name" value="Flagellin_C"/>
</dbReference>
<evidence type="ECO:0000256" key="3">
    <source>
        <dbReference type="RuleBase" id="RU362073"/>
    </source>
</evidence>
<evidence type="ECO:0000256" key="2">
    <source>
        <dbReference type="ARBA" id="ARBA00023143"/>
    </source>
</evidence>
<dbReference type="EMBL" id="JAABNT010000010">
    <property type="protein sequence ID" value="NEK23824.1"/>
    <property type="molecule type" value="Genomic_DNA"/>
</dbReference>
<dbReference type="PANTHER" id="PTHR42792">
    <property type="entry name" value="FLAGELLIN"/>
    <property type="match status" value="1"/>
</dbReference>
<organism evidence="6 7">
    <name type="scientific">Sulfitobacter sediminilitoris</name>
    <dbReference type="NCBI Taxonomy" id="2698830"/>
    <lineage>
        <taxon>Bacteria</taxon>
        <taxon>Pseudomonadati</taxon>
        <taxon>Pseudomonadota</taxon>
        <taxon>Alphaproteobacteria</taxon>
        <taxon>Rhodobacterales</taxon>
        <taxon>Roseobacteraceae</taxon>
        <taxon>Sulfitobacter</taxon>
    </lineage>
</organism>
<dbReference type="InterPro" id="IPR001492">
    <property type="entry name" value="Flagellin"/>
</dbReference>
<dbReference type="InterPro" id="IPR001029">
    <property type="entry name" value="Flagellin_N"/>
</dbReference>
<protein>
    <recommendedName>
        <fullName evidence="3">Flagellin</fullName>
    </recommendedName>
</protein>
<dbReference type="GO" id="GO:0009288">
    <property type="term" value="C:bacterial-type flagellum"/>
    <property type="evidence" value="ECO:0007669"/>
    <property type="project" value="UniProtKB-SubCell"/>
</dbReference>
<dbReference type="PANTHER" id="PTHR42792:SF1">
    <property type="entry name" value="FLAGELLAR HOOK-ASSOCIATED PROTEIN 3"/>
    <property type="match status" value="1"/>
</dbReference>